<evidence type="ECO:0000313" key="1">
    <source>
        <dbReference type="EMBL" id="TFK64238.1"/>
    </source>
</evidence>
<protein>
    <submittedName>
        <fullName evidence="1">Uncharacterized protein</fullName>
    </submittedName>
</protein>
<accession>A0ACD3AEC7</accession>
<gene>
    <name evidence="1" type="ORF">BDN72DRAFT_278578</name>
</gene>
<keyword evidence="2" id="KW-1185">Reference proteome</keyword>
<sequence>MVKQIDPLALNLIGTWCETLLFGVYTTLFLESTVIMFERYSRRPFSARLFTAIMCIIYMISMAHIGVGLYRLIKGYVWIEGSQAQLRYWSIAFAHPVEATLVNLLQVAVITMADFLLLYRCYIVWSRTFWIIIPSTILVLANFGVNIATNTLWAMLGALRGTRYIYLLNAIFPISIAQNVLTTGLIIYRLIRQHQESRAAGVHDSSSRLNLRNVGRIMLESAAIYTCTLLLSLILYIMNFDGQFILVDMTVPIIGITWSLIAVRLHRVTHPNSRAQATVFTISAPQWAHGQSDNTGSMSVSTSQPESDIEMTKGKIRV</sequence>
<dbReference type="Proteomes" id="UP000308600">
    <property type="component" value="Unassembled WGS sequence"/>
</dbReference>
<organism evidence="1 2">
    <name type="scientific">Pluteus cervinus</name>
    <dbReference type="NCBI Taxonomy" id="181527"/>
    <lineage>
        <taxon>Eukaryota</taxon>
        <taxon>Fungi</taxon>
        <taxon>Dikarya</taxon>
        <taxon>Basidiomycota</taxon>
        <taxon>Agaricomycotina</taxon>
        <taxon>Agaricomycetes</taxon>
        <taxon>Agaricomycetidae</taxon>
        <taxon>Agaricales</taxon>
        <taxon>Pluteineae</taxon>
        <taxon>Pluteaceae</taxon>
        <taxon>Pluteus</taxon>
    </lineage>
</organism>
<evidence type="ECO:0000313" key="2">
    <source>
        <dbReference type="Proteomes" id="UP000308600"/>
    </source>
</evidence>
<dbReference type="EMBL" id="ML208483">
    <property type="protein sequence ID" value="TFK64238.1"/>
    <property type="molecule type" value="Genomic_DNA"/>
</dbReference>
<reference evidence="1 2" key="1">
    <citation type="journal article" date="2019" name="Nat. Ecol. Evol.">
        <title>Megaphylogeny resolves global patterns of mushroom evolution.</title>
        <authorList>
            <person name="Varga T."/>
            <person name="Krizsan K."/>
            <person name="Foldi C."/>
            <person name="Dima B."/>
            <person name="Sanchez-Garcia M."/>
            <person name="Sanchez-Ramirez S."/>
            <person name="Szollosi G.J."/>
            <person name="Szarkandi J.G."/>
            <person name="Papp V."/>
            <person name="Albert L."/>
            <person name="Andreopoulos W."/>
            <person name="Angelini C."/>
            <person name="Antonin V."/>
            <person name="Barry K.W."/>
            <person name="Bougher N.L."/>
            <person name="Buchanan P."/>
            <person name="Buyck B."/>
            <person name="Bense V."/>
            <person name="Catcheside P."/>
            <person name="Chovatia M."/>
            <person name="Cooper J."/>
            <person name="Damon W."/>
            <person name="Desjardin D."/>
            <person name="Finy P."/>
            <person name="Geml J."/>
            <person name="Haridas S."/>
            <person name="Hughes K."/>
            <person name="Justo A."/>
            <person name="Karasinski D."/>
            <person name="Kautmanova I."/>
            <person name="Kiss B."/>
            <person name="Kocsube S."/>
            <person name="Kotiranta H."/>
            <person name="LaButti K.M."/>
            <person name="Lechner B.E."/>
            <person name="Liimatainen K."/>
            <person name="Lipzen A."/>
            <person name="Lukacs Z."/>
            <person name="Mihaltcheva S."/>
            <person name="Morgado L.N."/>
            <person name="Niskanen T."/>
            <person name="Noordeloos M.E."/>
            <person name="Ohm R.A."/>
            <person name="Ortiz-Santana B."/>
            <person name="Ovrebo C."/>
            <person name="Racz N."/>
            <person name="Riley R."/>
            <person name="Savchenko A."/>
            <person name="Shiryaev A."/>
            <person name="Soop K."/>
            <person name="Spirin V."/>
            <person name="Szebenyi C."/>
            <person name="Tomsovsky M."/>
            <person name="Tulloss R.E."/>
            <person name="Uehling J."/>
            <person name="Grigoriev I.V."/>
            <person name="Vagvolgyi C."/>
            <person name="Papp T."/>
            <person name="Martin F.M."/>
            <person name="Miettinen O."/>
            <person name="Hibbett D.S."/>
            <person name="Nagy L.G."/>
        </authorList>
    </citation>
    <scope>NUCLEOTIDE SEQUENCE [LARGE SCALE GENOMIC DNA]</scope>
    <source>
        <strain evidence="1 2">NL-1719</strain>
    </source>
</reference>
<name>A0ACD3AEC7_9AGAR</name>
<proteinExistence type="predicted"/>